<accession>A0A1S2NT13</accession>
<dbReference type="NCBIfam" id="NF033545">
    <property type="entry name" value="transpos_IS630"/>
    <property type="match status" value="1"/>
</dbReference>
<gene>
    <name evidence="2" type="ORF">BIV24_30435</name>
</gene>
<keyword evidence="3" id="KW-1185">Reference proteome</keyword>
<dbReference type="AlphaFoldDB" id="A0A1S2NT13"/>
<dbReference type="Pfam" id="PF13358">
    <property type="entry name" value="DDE_3"/>
    <property type="match status" value="1"/>
</dbReference>
<proteinExistence type="predicted"/>
<reference evidence="2 3" key="1">
    <citation type="submission" date="2016-10" db="EMBL/GenBank/DDBJ databases">
        <title>Genome sequence of Streptomyces sp. MUSC 93.</title>
        <authorList>
            <person name="Lee L.-H."/>
            <person name="Ser H.-L."/>
            <person name="Law J.W.-F."/>
        </authorList>
    </citation>
    <scope>NUCLEOTIDE SEQUENCE [LARGE SCALE GENOMIC DNA]</scope>
    <source>
        <strain evidence="2 3">MUSC 93</strain>
    </source>
</reference>
<organism evidence="2 3">
    <name type="scientific">Streptomyces colonosanans</name>
    <dbReference type="NCBI Taxonomy" id="1428652"/>
    <lineage>
        <taxon>Bacteria</taxon>
        <taxon>Bacillati</taxon>
        <taxon>Actinomycetota</taxon>
        <taxon>Actinomycetes</taxon>
        <taxon>Kitasatosporales</taxon>
        <taxon>Streptomycetaceae</taxon>
        <taxon>Streptomyces</taxon>
    </lineage>
</organism>
<dbReference type="STRING" id="1428652.BIV24_30435"/>
<protein>
    <submittedName>
        <fullName evidence="2">IS630 family transposase</fullName>
    </submittedName>
</protein>
<dbReference type="InterPro" id="IPR047655">
    <property type="entry name" value="Transpos_IS630-like"/>
</dbReference>
<evidence type="ECO:0000259" key="1">
    <source>
        <dbReference type="Pfam" id="PF13358"/>
    </source>
</evidence>
<comment type="caution">
    <text evidence="2">The sequence shown here is derived from an EMBL/GenBank/DDBJ whole genome shotgun (WGS) entry which is preliminary data.</text>
</comment>
<evidence type="ECO:0000313" key="3">
    <source>
        <dbReference type="Proteomes" id="UP000179935"/>
    </source>
</evidence>
<dbReference type="Proteomes" id="UP000179935">
    <property type="component" value="Unassembled WGS sequence"/>
</dbReference>
<sequence>MAVYARPYDPARPVVCMDEKPHQLLDHARGPLPARPGHDACQDSEYIRCGTCSIFVWVEPLRGWRRVQALSQRTRIDWAGQVKQLLSVDYPDAETVVLVMDNLNTHGVASLYEAFEPEEAFALAQRLEIHHTPKHGSWLNIAETELSALTRQCLDRRIGDLDTLNTELSAWQNATNTDQRQVDWQFTTHDARIKLRHLYPKR</sequence>
<feature type="domain" description="Tc1-like transposase DDE" evidence="1">
    <location>
        <begin position="13"/>
        <end position="164"/>
    </location>
</feature>
<name>A0A1S2NT13_9ACTN</name>
<evidence type="ECO:0000313" key="2">
    <source>
        <dbReference type="EMBL" id="OIJ84698.1"/>
    </source>
</evidence>
<dbReference type="InterPro" id="IPR038717">
    <property type="entry name" value="Tc1-like_DDE_dom"/>
</dbReference>
<dbReference type="EMBL" id="MLYP01000124">
    <property type="protein sequence ID" value="OIJ84698.1"/>
    <property type="molecule type" value="Genomic_DNA"/>
</dbReference>